<evidence type="ECO:0000259" key="3">
    <source>
        <dbReference type="PROSITE" id="PS50157"/>
    </source>
</evidence>
<keyword evidence="1" id="KW-0863">Zinc-finger</keyword>
<evidence type="ECO:0000256" key="2">
    <source>
        <dbReference type="SAM" id="MobiDB-lite"/>
    </source>
</evidence>
<gene>
    <name evidence="5 6" type="primary">LOC106751153</name>
</gene>
<dbReference type="Proteomes" id="UP000515204">
    <property type="component" value="Unplaced"/>
</dbReference>
<keyword evidence="1" id="KW-0479">Metal-binding</keyword>
<dbReference type="InterPro" id="IPR013087">
    <property type="entry name" value="Znf_C2H2_type"/>
</dbReference>
<evidence type="ECO:0000313" key="5">
    <source>
        <dbReference type="RefSeq" id="XP_014487469.1"/>
    </source>
</evidence>
<sequence length="716" mass="79824">MVKMDYPSLPKLIPIKTANICPDIVPKPAVSKWVQPCAIMRLLRQPNIDIKAVPVPTVEDPREVLRDYKRANILKRNFVRLSSKQSEAVVDTSDEEDGNLLPSKRKDKLSEIILIPVKPKSCRCAGPCETIICDVIVQQHVEEGKVSLMLALNINEEEIDALVGKHCDDEYCDALSIDHDRCRRGLVKLYKCDESDICDICMVPMTSWKSRLYHKKCEKKDEYRHNDVSKERLLKDRFRLQELRILHDLRARRKNYLDPVDGAVLAMEALRNNKELVILPKPSREPIVTVTTVPNGQLVPPVNSQISGQKNVVSGVTITIPPPSDVALFSNRAYLKGTRPAAQGTTYIVNPAHTQAVAMPPQNQYVKFVNLSVVNDQPAASTAPGNLIVPQPHVPTNSLAQSTKTVLEPIRVIPITNLKTAPSLLHRQQGVPKFCVVAGNVITTLTVPSLSALQPIIAANITAQAEQIPRAGRLLVPIVDASKTPPALLQKQRIFQQKSVFVKKPNKRFFCVYCCKHFSTDWYFKKHVAKHVSQKHPPKVSSTRAPTGDRHGTKRHPSSEEREPQESQGNDYACESPASLKSPTDGESNGSSGLRIKVEFDAECSNEYCADETECRAIGGPDEVGAKRIKCEDTFDAYGDNVEIFQNGIKIEKQDDYQDDYHDDYLEDAPVGEHDVEESLTYSENCDAKGHGITIVSVTGNTNRKNFEEEGIVAFR</sequence>
<protein>
    <submittedName>
        <fullName evidence="5 6">Uncharacterized protein LOC106751153</fullName>
    </submittedName>
</protein>
<dbReference type="PROSITE" id="PS50157">
    <property type="entry name" value="ZINC_FINGER_C2H2_2"/>
    <property type="match status" value="1"/>
</dbReference>
<evidence type="ECO:0000313" key="6">
    <source>
        <dbReference type="RefSeq" id="XP_014487470.1"/>
    </source>
</evidence>
<dbReference type="OrthoDB" id="8922241at2759"/>
<dbReference type="GeneID" id="106751153"/>
<feature type="compositionally biased region" description="Basic and acidic residues" evidence="2">
    <location>
        <begin position="547"/>
        <end position="565"/>
    </location>
</feature>
<dbReference type="RefSeq" id="XP_014487470.1">
    <property type="nucleotide sequence ID" value="XM_014631984.1"/>
</dbReference>
<organism evidence="4 6">
    <name type="scientific">Dinoponera quadriceps</name>
    <name type="common">South American ant</name>
    <dbReference type="NCBI Taxonomy" id="609295"/>
    <lineage>
        <taxon>Eukaryota</taxon>
        <taxon>Metazoa</taxon>
        <taxon>Ecdysozoa</taxon>
        <taxon>Arthropoda</taxon>
        <taxon>Hexapoda</taxon>
        <taxon>Insecta</taxon>
        <taxon>Pterygota</taxon>
        <taxon>Neoptera</taxon>
        <taxon>Endopterygota</taxon>
        <taxon>Hymenoptera</taxon>
        <taxon>Apocrita</taxon>
        <taxon>Aculeata</taxon>
        <taxon>Formicoidea</taxon>
        <taxon>Formicidae</taxon>
        <taxon>Ponerinae</taxon>
        <taxon>Ponerini</taxon>
        <taxon>Dinoponera</taxon>
    </lineage>
</organism>
<dbReference type="RefSeq" id="XP_014487469.1">
    <property type="nucleotide sequence ID" value="XM_014631983.1"/>
</dbReference>
<dbReference type="GO" id="GO:0008270">
    <property type="term" value="F:zinc ion binding"/>
    <property type="evidence" value="ECO:0007669"/>
    <property type="project" value="UniProtKB-KW"/>
</dbReference>
<feature type="region of interest" description="Disordered" evidence="2">
    <location>
        <begin position="533"/>
        <end position="592"/>
    </location>
</feature>
<dbReference type="AlphaFoldDB" id="A0A6P3Y975"/>
<keyword evidence="4" id="KW-1185">Reference proteome</keyword>
<accession>A0A6P3Y975</accession>
<proteinExistence type="predicted"/>
<feature type="compositionally biased region" description="Polar residues" evidence="2">
    <location>
        <begin position="579"/>
        <end position="592"/>
    </location>
</feature>
<reference evidence="5 6" key="1">
    <citation type="submission" date="2025-04" db="UniProtKB">
        <authorList>
            <consortium name="RefSeq"/>
        </authorList>
    </citation>
    <scope>IDENTIFICATION</scope>
</reference>
<feature type="domain" description="C2H2-type" evidence="3">
    <location>
        <begin position="509"/>
        <end position="536"/>
    </location>
</feature>
<name>A0A6P3Y975_DINQU</name>
<evidence type="ECO:0000313" key="4">
    <source>
        <dbReference type="Proteomes" id="UP000515204"/>
    </source>
</evidence>
<evidence type="ECO:0000256" key="1">
    <source>
        <dbReference type="PROSITE-ProRule" id="PRU00042"/>
    </source>
</evidence>
<dbReference type="PROSITE" id="PS00028">
    <property type="entry name" value="ZINC_FINGER_C2H2_1"/>
    <property type="match status" value="1"/>
</dbReference>
<keyword evidence="1" id="KW-0862">Zinc</keyword>
<dbReference type="KEGG" id="dqu:106751153"/>